<accession>A0A0H5QHR5</accession>
<evidence type="ECO:0000313" key="2">
    <source>
        <dbReference type="EMBL" id="CRZ01575.1"/>
    </source>
</evidence>
<feature type="non-terminal residue" evidence="2">
    <location>
        <position position="117"/>
    </location>
</feature>
<organism evidence="2">
    <name type="scientific">Spongospora subterranea</name>
    <dbReference type="NCBI Taxonomy" id="70186"/>
    <lineage>
        <taxon>Eukaryota</taxon>
        <taxon>Sar</taxon>
        <taxon>Rhizaria</taxon>
        <taxon>Endomyxa</taxon>
        <taxon>Phytomyxea</taxon>
        <taxon>Plasmodiophorida</taxon>
        <taxon>Plasmodiophoridae</taxon>
        <taxon>Spongospora</taxon>
    </lineage>
</organism>
<feature type="region of interest" description="Disordered" evidence="1">
    <location>
        <begin position="1"/>
        <end position="26"/>
    </location>
</feature>
<reference evidence="2" key="1">
    <citation type="submission" date="2015-04" db="EMBL/GenBank/DDBJ databases">
        <title>The genome sequence of the plant pathogenic Rhizarian Plasmodiophora brassicae reveals insights in its biotrophic life cycle and the origin of chitin synthesis.</title>
        <authorList>
            <person name="Schwelm A."/>
            <person name="Fogelqvist J."/>
            <person name="Knaust A."/>
            <person name="Julke S."/>
            <person name="Lilja T."/>
            <person name="Dhandapani V."/>
            <person name="Bonilla-Rosso G."/>
            <person name="Karlsson M."/>
            <person name="Shevchenko A."/>
            <person name="Choi S.R."/>
            <person name="Kim H.G."/>
            <person name="Park J.Y."/>
            <person name="Lim Y.P."/>
            <person name="Ludwig-Muller J."/>
            <person name="Dixelius C."/>
        </authorList>
    </citation>
    <scope>NUCLEOTIDE SEQUENCE</scope>
    <source>
        <tissue evidence="2">Potato root galls</tissue>
    </source>
</reference>
<proteinExistence type="predicted"/>
<name>A0A0H5QHR5_9EUKA</name>
<feature type="non-terminal residue" evidence="2">
    <location>
        <position position="1"/>
    </location>
</feature>
<sequence length="117" mass="12464">QPAAATSECNSDQRDSDTDQSPAPPLLISSSFLLLQRKSGTNRRGKQLAATNDALMGSNNFSDSDWAAIAPANNKQGPEALTPLPSSSPPLPVASFSLLLLRRHQQQLRPRSSIGGR</sequence>
<feature type="region of interest" description="Disordered" evidence="1">
    <location>
        <begin position="40"/>
        <end position="88"/>
    </location>
</feature>
<dbReference type="AlphaFoldDB" id="A0A0H5QHR5"/>
<evidence type="ECO:0000256" key="1">
    <source>
        <dbReference type="SAM" id="MobiDB-lite"/>
    </source>
</evidence>
<protein>
    <submittedName>
        <fullName evidence="2">Uncharacterized protein</fullName>
    </submittedName>
</protein>
<dbReference type="EMBL" id="HACM01001133">
    <property type="protein sequence ID" value="CRZ01575.1"/>
    <property type="molecule type" value="Transcribed_RNA"/>
</dbReference>